<gene>
    <name evidence="1" type="ORF">FB475_0464</name>
</gene>
<name>A0A542ELZ9_9ACTN</name>
<organism evidence="1 2">
    <name type="scientific">Kribbella jejuensis</name>
    <dbReference type="NCBI Taxonomy" id="236068"/>
    <lineage>
        <taxon>Bacteria</taxon>
        <taxon>Bacillati</taxon>
        <taxon>Actinomycetota</taxon>
        <taxon>Actinomycetes</taxon>
        <taxon>Propionibacteriales</taxon>
        <taxon>Kribbellaceae</taxon>
        <taxon>Kribbella</taxon>
    </lineage>
</organism>
<dbReference type="AlphaFoldDB" id="A0A542ELZ9"/>
<dbReference type="EMBL" id="VFMM01000001">
    <property type="protein sequence ID" value="TQJ16370.1"/>
    <property type="molecule type" value="Genomic_DNA"/>
</dbReference>
<comment type="caution">
    <text evidence="1">The sequence shown here is derived from an EMBL/GenBank/DDBJ whole genome shotgun (WGS) entry which is preliminary data.</text>
</comment>
<dbReference type="OrthoDB" id="5194258at2"/>
<dbReference type="RefSeq" id="WP_141852065.1">
    <property type="nucleotide sequence ID" value="NZ_BAAAKA010000047.1"/>
</dbReference>
<sequence length="81" mass="8737">MSQPASTMPPCENCGGQQVGNLEVTSQQAVGIHPIGRNLWSRPLSPLAAVACLNCGLTKLFAADLEALRKETQKNPQDFTW</sequence>
<dbReference type="Proteomes" id="UP000316298">
    <property type="component" value="Unassembled WGS sequence"/>
</dbReference>
<reference evidence="1 2" key="1">
    <citation type="submission" date="2019-06" db="EMBL/GenBank/DDBJ databases">
        <title>Sequencing the genomes of 1000 actinobacteria strains.</title>
        <authorList>
            <person name="Klenk H.-P."/>
        </authorList>
    </citation>
    <scope>NUCLEOTIDE SEQUENCE [LARGE SCALE GENOMIC DNA]</scope>
    <source>
        <strain evidence="1 2">DSM 17305</strain>
    </source>
</reference>
<protein>
    <submittedName>
        <fullName evidence="1">Uncharacterized protein</fullName>
    </submittedName>
</protein>
<keyword evidence="2" id="KW-1185">Reference proteome</keyword>
<proteinExistence type="predicted"/>
<evidence type="ECO:0000313" key="2">
    <source>
        <dbReference type="Proteomes" id="UP000316298"/>
    </source>
</evidence>
<evidence type="ECO:0000313" key="1">
    <source>
        <dbReference type="EMBL" id="TQJ16370.1"/>
    </source>
</evidence>
<accession>A0A542ELZ9</accession>